<feature type="transmembrane region" description="Helical" evidence="9">
    <location>
        <begin position="724"/>
        <end position="749"/>
    </location>
</feature>
<evidence type="ECO:0000256" key="5">
    <source>
        <dbReference type="ARBA" id="ARBA00022840"/>
    </source>
</evidence>
<feature type="transmembrane region" description="Helical" evidence="9">
    <location>
        <begin position="559"/>
        <end position="578"/>
    </location>
</feature>
<dbReference type="InterPro" id="IPR014710">
    <property type="entry name" value="RmlC-like_jellyroll"/>
</dbReference>
<feature type="transmembrane region" description="Helical" evidence="9">
    <location>
        <begin position="447"/>
        <end position="465"/>
    </location>
</feature>
<evidence type="ECO:0000313" key="14">
    <source>
        <dbReference type="Proteomes" id="UP000318453"/>
    </source>
</evidence>
<dbReference type="OrthoDB" id="9771372at2"/>
<dbReference type="PANTHER" id="PTHR30224:SF4">
    <property type="entry name" value="ELECTRON TRANSPORT PROTEIN YCCM-RELATED"/>
    <property type="match status" value="1"/>
</dbReference>
<dbReference type="InterPro" id="IPR058031">
    <property type="entry name" value="AAA_lid_NorR"/>
</dbReference>
<feature type="transmembrane region" description="Helical" evidence="9">
    <location>
        <begin position="686"/>
        <end position="704"/>
    </location>
</feature>
<evidence type="ECO:0000259" key="11">
    <source>
        <dbReference type="PROSITE" id="PS50045"/>
    </source>
</evidence>
<dbReference type="GO" id="GO:0005886">
    <property type="term" value="C:plasma membrane"/>
    <property type="evidence" value="ECO:0007669"/>
    <property type="project" value="UniProtKB-SubCell"/>
</dbReference>
<feature type="domain" description="Cyclic nucleotide-binding" evidence="10">
    <location>
        <begin position="24"/>
        <end position="149"/>
    </location>
</feature>
<feature type="domain" description="Sigma-54 factor interaction" evidence="11">
    <location>
        <begin position="185"/>
        <end position="398"/>
    </location>
</feature>
<dbReference type="AlphaFoldDB" id="A0A5B8NPI7"/>
<dbReference type="Pfam" id="PF25601">
    <property type="entry name" value="AAA_lid_14"/>
    <property type="match status" value="1"/>
</dbReference>
<evidence type="ECO:0000256" key="8">
    <source>
        <dbReference type="ARBA" id="ARBA00023136"/>
    </source>
</evidence>
<keyword evidence="9" id="KW-1133">Transmembrane helix</keyword>
<dbReference type="InterPro" id="IPR017896">
    <property type="entry name" value="4Fe4S_Fe-S-bd"/>
</dbReference>
<dbReference type="SUPFAM" id="SSF54862">
    <property type="entry name" value="4Fe-4S ferredoxins"/>
    <property type="match status" value="1"/>
</dbReference>
<evidence type="ECO:0000256" key="4">
    <source>
        <dbReference type="ARBA" id="ARBA00022741"/>
    </source>
</evidence>
<dbReference type="SUPFAM" id="SSF52540">
    <property type="entry name" value="P-loop containing nucleoside triphosphate hydrolases"/>
    <property type="match status" value="1"/>
</dbReference>
<dbReference type="Pfam" id="PF00027">
    <property type="entry name" value="cNMP_binding"/>
    <property type="match status" value="1"/>
</dbReference>
<organism evidence="13 14">
    <name type="scientific">Euhalothece natronophila Z-M001</name>
    <dbReference type="NCBI Taxonomy" id="522448"/>
    <lineage>
        <taxon>Bacteria</taxon>
        <taxon>Bacillati</taxon>
        <taxon>Cyanobacteriota</taxon>
        <taxon>Cyanophyceae</taxon>
        <taxon>Oscillatoriophycideae</taxon>
        <taxon>Chroococcales</taxon>
        <taxon>Halothecacae</taxon>
        <taxon>Halothece cluster</taxon>
        <taxon>Euhalothece</taxon>
    </lineage>
</organism>
<dbReference type="PROSITE" id="PS51379">
    <property type="entry name" value="4FE4S_FER_2"/>
    <property type="match status" value="1"/>
</dbReference>
<dbReference type="GO" id="GO:0051536">
    <property type="term" value="F:iron-sulfur cluster binding"/>
    <property type="evidence" value="ECO:0007669"/>
    <property type="project" value="UniProtKB-KW"/>
</dbReference>
<dbReference type="Proteomes" id="UP000318453">
    <property type="component" value="Chromosome"/>
</dbReference>
<evidence type="ECO:0000256" key="9">
    <source>
        <dbReference type="SAM" id="Phobius"/>
    </source>
</evidence>
<dbReference type="InterPro" id="IPR000595">
    <property type="entry name" value="cNMP-bd_dom"/>
</dbReference>
<keyword evidence="8 9" id="KW-0472">Membrane</keyword>
<dbReference type="SUPFAM" id="SSF51206">
    <property type="entry name" value="cAMP-binding domain-like"/>
    <property type="match status" value="1"/>
</dbReference>
<keyword evidence="9" id="KW-0812">Transmembrane</keyword>
<dbReference type="GO" id="GO:0006355">
    <property type="term" value="P:regulation of DNA-templated transcription"/>
    <property type="evidence" value="ECO:0007669"/>
    <property type="project" value="InterPro"/>
</dbReference>
<evidence type="ECO:0000259" key="12">
    <source>
        <dbReference type="PROSITE" id="PS51379"/>
    </source>
</evidence>
<dbReference type="Gene3D" id="1.10.8.60">
    <property type="match status" value="1"/>
</dbReference>
<dbReference type="KEGG" id="enn:FRE64_11085"/>
<protein>
    <submittedName>
        <fullName evidence="13">Cyclic nucleotide-binding domain-containing protein</fullName>
    </submittedName>
</protein>
<comment type="subcellular location">
    <subcellularLocation>
        <location evidence="1">Cell membrane</location>
    </subcellularLocation>
</comment>
<keyword evidence="6" id="KW-0408">Iron</keyword>
<dbReference type="Pfam" id="PF00158">
    <property type="entry name" value="Sigma54_activat"/>
    <property type="match status" value="1"/>
</dbReference>
<dbReference type="SMART" id="SM00100">
    <property type="entry name" value="cNMP"/>
    <property type="match status" value="1"/>
</dbReference>
<dbReference type="Gene3D" id="3.40.50.300">
    <property type="entry name" value="P-loop containing nucleotide triphosphate hydrolases"/>
    <property type="match status" value="1"/>
</dbReference>
<dbReference type="EMBL" id="CP042326">
    <property type="protein sequence ID" value="QDZ40451.1"/>
    <property type="molecule type" value="Genomic_DNA"/>
</dbReference>
<evidence type="ECO:0000256" key="2">
    <source>
        <dbReference type="ARBA" id="ARBA00022475"/>
    </source>
</evidence>
<evidence type="ECO:0000256" key="7">
    <source>
        <dbReference type="ARBA" id="ARBA00023014"/>
    </source>
</evidence>
<feature type="domain" description="4Fe-4S ferredoxin-type" evidence="12">
    <location>
        <begin position="642"/>
        <end position="672"/>
    </location>
</feature>
<keyword evidence="7" id="KW-0411">Iron-sulfur</keyword>
<dbReference type="PROSITE" id="PS00198">
    <property type="entry name" value="4FE4S_FER_1"/>
    <property type="match status" value="1"/>
</dbReference>
<keyword evidence="14" id="KW-1185">Reference proteome</keyword>
<feature type="transmembrane region" description="Helical" evidence="9">
    <location>
        <begin position="529"/>
        <end position="547"/>
    </location>
</feature>
<dbReference type="InterPro" id="IPR002078">
    <property type="entry name" value="Sigma_54_int"/>
</dbReference>
<evidence type="ECO:0000313" key="13">
    <source>
        <dbReference type="EMBL" id="QDZ40451.1"/>
    </source>
</evidence>
<dbReference type="GO" id="GO:0046872">
    <property type="term" value="F:metal ion binding"/>
    <property type="evidence" value="ECO:0007669"/>
    <property type="project" value="UniProtKB-KW"/>
</dbReference>
<dbReference type="Gene3D" id="2.60.120.10">
    <property type="entry name" value="Jelly Rolls"/>
    <property type="match status" value="1"/>
</dbReference>
<feature type="transmembrane region" description="Helical" evidence="9">
    <location>
        <begin position="770"/>
        <end position="787"/>
    </location>
</feature>
<evidence type="ECO:0000259" key="10">
    <source>
        <dbReference type="PROSITE" id="PS50042"/>
    </source>
</evidence>
<reference evidence="13" key="1">
    <citation type="submission" date="2019-08" db="EMBL/GenBank/DDBJ databases">
        <title>Carotenoids and Carotenoid Binding Proteins in the Halophilic Cyanobacterium Euhalothece sp. ZM00.</title>
        <authorList>
            <person name="Cho S.M."/>
            <person name="Song J.Y."/>
            <person name="Park Y.-I."/>
        </authorList>
    </citation>
    <scope>NUCLEOTIDE SEQUENCE [LARGE SCALE GENOMIC DNA]</scope>
    <source>
        <strain evidence="13">Z-M001</strain>
    </source>
</reference>
<keyword evidence="4" id="KW-0547">Nucleotide-binding</keyword>
<dbReference type="RefSeq" id="WP_146296206.1">
    <property type="nucleotide sequence ID" value="NZ_CP042326.1"/>
</dbReference>
<feature type="transmembrane region" description="Helical" evidence="9">
    <location>
        <begin position="820"/>
        <end position="840"/>
    </location>
</feature>
<name>A0A5B8NPI7_9CHRO</name>
<keyword evidence="2" id="KW-1003">Cell membrane</keyword>
<dbReference type="PROSITE" id="PS50045">
    <property type="entry name" value="SIGMA54_INTERACT_4"/>
    <property type="match status" value="1"/>
</dbReference>
<keyword evidence="5" id="KW-0067">ATP-binding</keyword>
<proteinExistence type="predicted"/>
<dbReference type="InterPro" id="IPR018490">
    <property type="entry name" value="cNMP-bd_dom_sf"/>
</dbReference>
<evidence type="ECO:0000256" key="3">
    <source>
        <dbReference type="ARBA" id="ARBA00022723"/>
    </source>
</evidence>
<dbReference type="InterPro" id="IPR052378">
    <property type="entry name" value="NosR_regulator"/>
</dbReference>
<accession>A0A5B8NPI7</accession>
<evidence type="ECO:0000256" key="6">
    <source>
        <dbReference type="ARBA" id="ARBA00023004"/>
    </source>
</evidence>
<dbReference type="GO" id="GO:0005524">
    <property type="term" value="F:ATP binding"/>
    <property type="evidence" value="ECO:0007669"/>
    <property type="project" value="InterPro"/>
</dbReference>
<dbReference type="InterPro" id="IPR027417">
    <property type="entry name" value="P-loop_NTPase"/>
</dbReference>
<dbReference type="PROSITE" id="PS50042">
    <property type="entry name" value="CNMP_BINDING_3"/>
    <property type="match status" value="1"/>
</dbReference>
<dbReference type="PANTHER" id="PTHR30224">
    <property type="entry name" value="ELECTRON TRANSPORT PROTEIN"/>
    <property type="match status" value="1"/>
</dbReference>
<evidence type="ECO:0000256" key="1">
    <source>
        <dbReference type="ARBA" id="ARBA00004236"/>
    </source>
</evidence>
<gene>
    <name evidence="13" type="ORF">FRE64_11085</name>
</gene>
<feature type="transmembrane region" description="Helical" evidence="9">
    <location>
        <begin position="485"/>
        <end position="508"/>
    </location>
</feature>
<feature type="transmembrane region" description="Helical" evidence="9">
    <location>
        <begin position="852"/>
        <end position="870"/>
    </location>
</feature>
<sequence length="871" mass="97818">MSITVAEGKVNVTQIVTWLQEKTAFKTLSAEVLSAIAPLLEERTVEANETLIKAETQPLGLYILKEGKLESQISPNLAHKRPPKLSQNLSLLPGSLINLESLILKQPTRETVITKSNCQIWFIDHQRMRALITKYPEITETLSQQLYKYPDLTEELAILSSRLNFEQERTNVLRPYLVTKAKCGIIGRSRYAVRLRKQIQEASETQESVLISGEPSSGKDNAAALIHFGSSQRREPMIKVDCSRLQGSGEELFGEANGKIGLLEALGKGTFVLNNVQKLDENLRGAIGQLLKDGTFTPVTSSGESPPPTKTCQARIILISEKAVPELNSLVPRTIKIPPLRTRKADLEDHLKYYVSVICRSKGLPQPQVTQEAIRELQGYDFPNNLTELENCIRRAIVELPEGQPLTEENIWPSNNEKKRLRLNLLNKFPRLRQFVRSAWWPDRLKYWLVLPTFAIIVAVLFVGPQNRAENFGLNLFWAWWWPGVLISFPLIGRLWCAACPFMVYGEIAQKVSLWLFPRKLKRWPRKSAERWGGWFLFGLFALILLWEEVWNLQDTAYLSGYLLLVITAGAVIFSVIFERRFWCRYLCPIGGMTGMFGKLSMIEVRAQQGTCSAECTTGQCVKGSSGEGDTQATNGCSLCSHPAQLQDNRDCVMCMNCIKVCPNSSGEVNLRLPGIDLWTTHKPKFYEVALLLLLLDLVFLHRLPELESLLGVNWHLEQFWTHSAIAVTVLSLPALIPLLAQGTMRLVYYLKTKLNPETSFPQPAPFLEAAYGYLPLVLGANIAHYLDLGLGEAGRLFPVMFATFGGSGESLPIMVTHPAVINFLQGGILFLVSVLSVLLTQKILNRSFWSLLPQHLAILGLTVGFWQLIV</sequence>
<dbReference type="InterPro" id="IPR017900">
    <property type="entry name" value="4Fe4S_Fe_S_CS"/>
</dbReference>
<dbReference type="CDD" id="cd00038">
    <property type="entry name" value="CAP_ED"/>
    <property type="match status" value="1"/>
</dbReference>
<dbReference type="Pfam" id="PF12801">
    <property type="entry name" value="Fer4_5"/>
    <property type="match status" value="2"/>
</dbReference>
<keyword evidence="3" id="KW-0479">Metal-binding</keyword>